<dbReference type="PANTHER" id="PTHR32347">
    <property type="entry name" value="EFFLUX SYSTEM COMPONENT YKNX-RELATED"/>
    <property type="match status" value="1"/>
</dbReference>
<gene>
    <name evidence="3" type="ORF">ACFQNJ_08990</name>
</gene>
<dbReference type="Gene3D" id="2.40.50.100">
    <property type="match status" value="1"/>
</dbReference>
<proteinExistence type="predicted"/>
<evidence type="ECO:0000313" key="3">
    <source>
        <dbReference type="EMBL" id="MFC7434645.1"/>
    </source>
</evidence>
<evidence type="ECO:0000256" key="2">
    <source>
        <dbReference type="ARBA" id="ARBA00023054"/>
    </source>
</evidence>
<dbReference type="PANTHER" id="PTHR32347:SF23">
    <property type="entry name" value="BLL5650 PROTEIN"/>
    <property type="match status" value="1"/>
</dbReference>
<comment type="caution">
    <text evidence="3">The sequence shown here is derived from an EMBL/GenBank/DDBJ whole genome shotgun (WGS) entry which is preliminary data.</text>
</comment>
<organism evidence="3 4">
    <name type="scientific">Hydrogenophaga bisanensis</name>
    <dbReference type="NCBI Taxonomy" id="439611"/>
    <lineage>
        <taxon>Bacteria</taxon>
        <taxon>Pseudomonadati</taxon>
        <taxon>Pseudomonadota</taxon>
        <taxon>Betaproteobacteria</taxon>
        <taxon>Burkholderiales</taxon>
        <taxon>Comamonadaceae</taxon>
        <taxon>Hydrogenophaga</taxon>
    </lineage>
</organism>
<dbReference type="EMBL" id="JBHTBX010000005">
    <property type="protein sequence ID" value="MFC7434645.1"/>
    <property type="molecule type" value="Genomic_DNA"/>
</dbReference>
<reference evidence="4" key="1">
    <citation type="journal article" date="2019" name="Int. J. Syst. Evol. Microbiol.">
        <title>The Global Catalogue of Microorganisms (GCM) 10K type strain sequencing project: providing services to taxonomists for standard genome sequencing and annotation.</title>
        <authorList>
            <consortium name="The Broad Institute Genomics Platform"/>
            <consortium name="The Broad Institute Genome Sequencing Center for Infectious Disease"/>
            <person name="Wu L."/>
            <person name="Ma J."/>
        </authorList>
    </citation>
    <scope>NUCLEOTIDE SEQUENCE [LARGE SCALE GENOMIC DNA]</scope>
    <source>
        <strain evidence="4">CCUG 54518</strain>
    </source>
</reference>
<dbReference type="RefSeq" id="WP_382256255.1">
    <property type="nucleotide sequence ID" value="NZ_JBHTBX010000005.1"/>
</dbReference>
<evidence type="ECO:0000256" key="1">
    <source>
        <dbReference type="ARBA" id="ARBA00004196"/>
    </source>
</evidence>
<protein>
    <submittedName>
        <fullName evidence="3">Efflux RND transporter periplasmic adaptor subunit</fullName>
    </submittedName>
</protein>
<keyword evidence="4" id="KW-1185">Reference proteome</keyword>
<dbReference type="Proteomes" id="UP001596495">
    <property type="component" value="Unassembled WGS sequence"/>
</dbReference>
<dbReference type="InterPro" id="IPR050465">
    <property type="entry name" value="UPF0194_transport"/>
</dbReference>
<evidence type="ECO:0000313" key="4">
    <source>
        <dbReference type="Proteomes" id="UP001596495"/>
    </source>
</evidence>
<sequence length="441" mass="48218">MSDATDLGVLLQIEARALEAATVAALRFTIVNETHALTPYRQAAMFELEGDRLRLVAASGLVSVANDSPFAVWLSRFAQRLPRDGAIHRLDFADASPDDAAGWSEWLPEHLALVPLRDRTGAFKGMVLYAAEQPWTDAACGLLGRLHATYGYCLASMRQTSPDRWRWLRSMTNKRNRWILAAVLLASLFIPVRLSVLAPAEVVALNATAVAAPQDGVVGSFAVSPNARVKAGDLLFSLDDSSLLNRLAVARKALEIAQADAHIAQQRAFDDLKSKADVAVALGRVREKEAELAAVETQAQRVEVRADRDGIAIFSDTNDWIGRPVMTGERVMQLAQPEDGGIQIWLAVADAINLEPAAPVRLFLHTEPLSPRSGSLIEASYQSTLSPDNVASYKLRAKFDPGTELPRIGLRGTARISGDWVLLGYYLFRRPLAHLREWSGL</sequence>
<accession>A0ABW2R974</accession>
<name>A0ABW2R974_9BURK</name>
<dbReference type="SUPFAM" id="SSF111369">
    <property type="entry name" value="HlyD-like secretion proteins"/>
    <property type="match status" value="1"/>
</dbReference>
<comment type="subcellular location">
    <subcellularLocation>
        <location evidence="1">Cell envelope</location>
    </subcellularLocation>
</comment>
<keyword evidence="2" id="KW-0175">Coiled coil</keyword>